<evidence type="ECO:0000313" key="7">
    <source>
        <dbReference type="EMBL" id="OHV31180.1"/>
    </source>
</evidence>
<dbReference type="EMBL" id="MBLM01000147">
    <property type="protein sequence ID" value="OHV31180.1"/>
    <property type="molecule type" value="Genomic_DNA"/>
</dbReference>
<evidence type="ECO:0000313" key="8">
    <source>
        <dbReference type="Proteomes" id="UP000179627"/>
    </source>
</evidence>
<evidence type="ECO:0000256" key="3">
    <source>
        <dbReference type="ARBA" id="ARBA00022692"/>
    </source>
</evidence>
<evidence type="ECO:0000256" key="2">
    <source>
        <dbReference type="ARBA" id="ARBA00022475"/>
    </source>
</evidence>
<dbReference type="GO" id="GO:0016740">
    <property type="term" value="F:transferase activity"/>
    <property type="evidence" value="ECO:0007669"/>
    <property type="project" value="UniProtKB-KW"/>
</dbReference>
<organism evidence="7 8">
    <name type="scientific">Parafrankia colletiae</name>
    <dbReference type="NCBI Taxonomy" id="573497"/>
    <lineage>
        <taxon>Bacteria</taxon>
        <taxon>Bacillati</taxon>
        <taxon>Actinomycetota</taxon>
        <taxon>Actinomycetes</taxon>
        <taxon>Frankiales</taxon>
        <taxon>Frankiaceae</taxon>
        <taxon>Parafrankia</taxon>
    </lineage>
</organism>
<dbReference type="InterPro" id="IPR017039">
    <property type="entry name" value="Virul_fac_BrkB"/>
</dbReference>
<feature type="transmembrane region" description="Helical" evidence="6">
    <location>
        <begin position="173"/>
        <end position="198"/>
    </location>
</feature>
<evidence type="ECO:0000256" key="5">
    <source>
        <dbReference type="ARBA" id="ARBA00023136"/>
    </source>
</evidence>
<dbReference type="Proteomes" id="UP000179627">
    <property type="component" value="Unassembled WGS sequence"/>
</dbReference>
<keyword evidence="8" id="KW-1185">Reference proteome</keyword>
<keyword evidence="5 6" id="KW-0472">Membrane</keyword>
<feature type="transmembrane region" description="Helical" evidence="6">
    <location>
        <begin position="138"/>
        <end position="161"/>
    </location>
</feature>
<keyword evidence="2" id="KW-1003">Cell membrane</keyword>
<dbReference type="AlphaFoldDB" id="A0A1S1QB65"/>
<comment type="subcellular location">
    <subcellularLocation>
        <location evidence="1">Cell membrane</location>
        <topology evidence="1">Multi-pass membrane protein</topology>
    </subcellularLocation>
</comment>
<keyword evidence="3 6" id="KW-0812">Transmembrane</keyword>
<dbReference type="GO" id="GO:0005886">
    <property type="term" value="C:plasma membrane"/>
    <property type="evidence" value="ECO:0007669"/>
    <property type="project" value="UniProtKB-SubCell"/>
</dbReference>
<evidence type="ECO:0000256" key="1">
    <source>
        <dbReference type="ARBA" id="ARBA00004651"/>
    </source>
</evidence>
<reference evidence="8" key="1">
    <citation type="submission" date="2016-07" db="EMBL/GenBank/DDBJ databases">
        <title>Sequence Frankia sp. strain CcI1.17.</title>
        <authorList>
            <person name="Ghodhbane-Gtari F."/>
            <person name="Swanson E."/>
            <person name="Gueddou A."/>
            <person name="Morris K."/>
            <person name="Hezbri K."/>
            <person name="Ktari A."/>
            <person name="Nouioui I."/>
            <person name="Abebe-Akele F."/>
            <person name="Simpson S."/>
            <person name="Thomas K."/>
            <person name="Gtari M."/>
            <person name="Tisa L.S."/>
            <person name="Hurst S."/>
        </authorList>
    </citation>
    <scope>NUCLEOTIDE SEQUENCE [LARGE SCALE GENOMIC DNA]</scope>
    <source>
        <strain evidence="8">Cc1.17</strain>
    </source>
</reference>
<sequence>MSAGVTYYAAIALVPGVLVAISLIDLLLGEARTHELGSSLAEALPGGLGAPAVVDTAFQAATTMSPLVVAGAAVPATFYGEGLRRAFVRLAGQREDLVGWRGRLSVLPLLAAAPVLLLPVLLVTPVLARLFADSGLSAALGVVVAFTVDWLVLTATLTFVYRVVGPGRPAWPATLCAAGTTGSFVAGFVQGFVLFLSFTLDLGLPFGGFYPVGAAVAVGFWLFLLHLIVLVGYGLALRLGENGSGSVRLRRRATDRVR</sequence>
<comment type="caution">
    <text evidence="7">The sequence shown here is derived from an EMBL/GenBank/DDBJ whole genome shotgun (WGS) entry which is preliminary data.</text>
</comment>
<feature type="transmembrane region" description="Helical" evidence="6">
    <location>
        <begin position="109"/>
        <end position="132"/>
    </location>
</feature>
<gene>
    <name evidence="7" type="ORF">CC117_26830</name>
</gene>
<evidence type="ECO:0000256" key="4">
    <source>
        <dbReference type="ARBA" id="ARBA00022989"/>
    </source>
</evidence>
<proteinExistence type="predicted"/>
<protein>
    <submittedName>
        <fullName evidence="7">Glycosyl transferase</fullName>
    </submittedName>
</protein>
<evidence type="ECO:0000256" key="6">
    <source>
        <dbReference type="SAM" id="Phobius"/>
    </source>
</evidence>
<feature type="transmembrane region" description="Helical" evidence="6">
    <location>
        <begin position="210"/>
        <end position="236"/>
    </location>
</feature>
<name>A0A1S1QB65_9ACTN</name>
<keyword evidence="7" id="KW-0808">Transferase</keyword>
<feature type="transmembrane region" description="Helical" evidence="6">
    <location>
        <begin position="6"/>
        <end position="28"/>
    </location>
</feature>
<keyword evidence="4 6" id="KW-1133">Transmembrane helix</keyword>
<dbReference type="Pfam" id="PF03631">
    <property type="entry name" value="Virul_fac_BrkB"/>
    <property type="match status" value="1"/>
</dbReference>
<accession>A0A1S1QB65</accession>